<organism evidence="2 3">
    <name type="scientific">Microvirga alba</name>
    <dbReference type="NCBI Taxonomy" id="2791025"/>
    <lineage>
        <taxon>Bacteria</taxon>
        <taxon>Pseudomonadati</taxon>
        <taxon>Pseudomonadota</taxon>
        <taxon>Alphaproteobacteria</taxon>
        <taxon>Hyphomicrobiales</taxon>
        <taxon>Methylobacteriaceae</taxon>
        <taxon>Microvirga</taxon>
    </lineage>
</organism>
<reference evidence="2" key="1">
    <citation type="submission" date="2020-11" db="EMBL/GenBank/DDBJ databases">
        <authorList>
            <person name="Kim M.K."/>
        </authorList>
    </citation>
    <scope>NUCLEOTIDE SEQUENCE</scope>
    <source>
        <strain evidence="2">BT350</strain>
    </source>
</reference>
<dbReference type="SUPFAM" id="SSF55804">
    <property type="entry name" value="Phoshotransferase/anion transport protein"/>
    <property type="match status" value="1"/>
</dbReference>
<dbReference type="RefSeq" id="WP_196273368.1">
    <property type="nucleotide sequence ID" value="NZ_JADQDO010000012.1"/>
</dbReference>
<gene>
    <name evidence="2" type="ORF">I2H38_18625</name>
</gene>
<accession>A0A931BYZ4</accession>
<dbReference type="PANTHER" id="PTHR47738:SF1">
    <property type="entry name" value="NITROGEN REGULATORY PROTEIN"/>
    <property type="match status" value="1"/>
</dbReference>
<dbReference type="InterPro" id="IPR002178">
    <property type="entry name" value="PTS_EIIA_type-2_dom"/>
</dbReference>
<evidence type="ECO:0000313" key="2">
    <source>
        <dbReference type="EMBL" id="MBF9235382.1"/>
    </source>
</evidence>
<dbReference type="Proteomes" id="UP000599312">
    <property type="component" value="Unassembled WGS sequence"/>
</dbReference>
<evidence type="ECO:0000313" key="3">
    <source>
        <dbReference type="Proteomes" id="UP000599312"/>
    </source>
</evidence>
<comment type="caution">
    <text evidence="2">The sequence shown here is derived from an EMBL/GenBank/DDBJ whole genome shotgun (WGS) entry which is preliminary data.</text>
</comment>
<dbReference type="InterPro" id="IPR051541">
    <property type="entry name" value="PTS_SugarTrans_NitroReg"/>
</dbReference>
<dbReference type="InterPro" id="IPR016152">
    <property type="entry name" value="PTrfase/Anion_transptr"/>
</dbReference>
<dbReference type="PROSITE" id="PS51094">
    <property type="entry name" value="PTS_EIIA_TYPE_2"/>
    <property type="match status" value="1"/>
</dbReference>
<proteinExistence type="predicted"/>
<dbReference type="GO" id="GO:0030295">
    <property type="term" value="F:protein kinase activator activity"/>
    <property type="evidence" value="ECO:0007669"/>
    <property type="project" value="TreeGrafter"/>
</dbReference>
<dbReference type="Pfam" id="PF00359">
    <property type="entry name" value="PTS_EIIA_2"/>
    <property type="match status" value="1"/>
</dbReference>
<dbReference type="EMBL" id="JADQDO010000012">
    <property type="protein sequence ID" value="MBF9235382.1"/>
    <property type="molecule type" value="Genomic_DNA"/>
</dbReference>
<keyword evidence="2" id="KW-0762">Sugar transport</keyword>
<feature type="domain" description="PTS EIIA type-2" evidence="1">
    <location>
        <begin position="8"/>
        <end position="151"/>
    </location>
</feature>
<keyword evidence="3" id="KW-1185">Reference proteome</keyword>
<dbReference type="AlphaFoldDB" id="A0A931BYZ4"/>
<dbReference type="PANTHER" id="PTHR47738">
    <property type="entry name" value="PTS SYSTEM FRUCTOSE-LIKE EIIA COMPONENT-RELATED"/>
    <property type="match status" value="1"/>
</dbReference>
<sequence>MASTLMASLITPARVVPRLRACDVRHVVHELVRIAIAETALDHDAVCRAVLNRGEASTFGFGRGVAIPHAAVSGLDRPVGAFARLHPPQDFGAADHIPTDLAFLLLSPDGDASTHLRALACVARRLRDREIAAHLRSARDVEAIHIVLMSNAWRESNEVGTGHSATLNAGGLTNGSTCTSLEELC</sequence>
<keyword evidence="2" id="KW-0813">Transport</keyword>
<dbReference type="Gene3D" id="3.40.930.10">
    <property type="entry name" value="Mannitol-specific EII, Chain A"/>
    <property type="match status" value="1"/>
</dbReference>
<protein>
    <submittedName>
        <fullName evidence="2">PTS sugar transporter subunit IIA</fullName>
    </submittedName>
</protein>
<name>A0A931BYZ4_9HYPH</name>
<evidence type="ECO:0000259" key="1">
    <source>
        <dbReference type="PROSITE" id="PS51094"/>
    </source>
</evidence>